<dbReference type="InterPro" id="IPR006041">
    <property type="entry name" value="Pollen_Ole_e1_allergen"/>
</dbReference>
<dbReference type="InterPro" id="IPR006040">
    <property type="entry name" value="Allergen_Ole_e_I_CS"/>
</dbReference>
<evidence type="ECO:0000256" key="3">
    <source>
        <dbReference type="SAM" id="Phobius"/>
    </source>
</evidence>
<reference evidence="4 5" key="2">
    <citation type="journal article" date="2017" name="Nature">
        <title>The Apostasia genome and the evolution of orchids.</title>
        <authorList>
            <person name="Zhang G.Q."/>
            <person name="Liu K.W."/>
            <person name="Li Z."/>
            <person name="Lohaus R."/>
            <person name="Hsiao Y.Y."/>
            <person name="Niu S.C."/>
            <person name="Wang J.Y."/>
            <person name="Lin Y.C."/>
            <person name="Xu Q."/>
            <person name="Chen L.J."/>
            <person name="Yoshida K."/>
            <person name="Fujiwara S."/>
            <person name="Wang Z.W."/>
            <person name="Zhang Y.Q."/>
            <person name="Mitsuda N."/>
            <person name="Wang M."/>
            <person name="Liu G.H."/>
            <person name="Pecoraro L."/>
            <person name="Huang H.X."/>
            <person name="Xiao X.J."/>
            <person name="Lin M."/>
            <person name="Wu X.Y."/>
            <person name="Wu W.L."/>
            <person name="Chen Y.Y."/>
            <person name="Chang S.B."/>
            <person name="Sakamoto S."/>
            <person name="Ohme-Takagi M."/>
            <person name="Yagi M."/>
            <person name="Zeng S.J."/>
            <person name="Shen C.Y."/>
            <person name="Yeh C.M."/>
            <person name="Luo Y.B."/>
            <person name="Tsai W.C."/>
            <person name="Van de Peer Y."/>
            <person name="Liu Z.J."/>
        </authorList>
    </citation>
    <scope>NUCLEOTIDE SEQUENCE [LARGE SCALE GENOMIC DNA]</scope>
    <source>
        <tissue evidence="4">The whole plant</tissue>
    </source>
</reference>
<organism evidence="4 5">
    <name type="scientific">Dendrobium catenatum</name>
    <dbReference type="NCBI Taxonomy" id="906689"/>
    <lineage>
        <taxon>Eukaryota</taxon>
        <taxon>Viridiplantae</taxon>
        <taxon>Streptophyta</taxon>
        <taxon>Embryophyta</taxon>
        <taxon>Tracheophyta</taxon>
        <taxon>Spermatophyta</taxon>
        <taxon>Magnoliopsida</taxon>
        <taxon>Liliopsida</taxon>
        <taxon>Asparagales</taxon>
        <taxon>Orchidaceae</taxon>
        <taxon>Epidendroideae</taxon>
        <taxon>Malaxideae</taxon>
        <taxon>Dendrobiinae</taxon>
        <taxon>Dendrobium</taxon>
    </lineage>
</organism>
<keyword evidence="3" id="KW-0472">Membrane</keyword>
<evidence type="ECO:0000313" key="5">
    <source>
        <dbReference type="Proteomes" id="UP000233837"/>
    </source>
</evidence>
<evidence type="ECO:0000256" key="1">
    <source>
        <dbReference type="ARBA" id="ARBA00010049"/>
    </source>
</evidence>
<gene>
    <name evidence="4" type="primary">MGS1</name>
    <name evidence="4" type="ORF">MA16_Dca019028</name>
</gene>
<evidence type="ECO:0000256" key="2">
    <source>
        <dbReference type="ARBA" id="ARBA00023157"/>
    </source>
</evidence>
<dbReference type="EMBL" id="KZ501851">
    <property type="protein sequence ID" value="PKU87791.1"/>
    <property type="molecule type" value="Genomic_DNA"/>
</dbReference>
<reference evidence="4 5" key="1">
    <citation type="journal article" date="2016" name="Sci. Rep.">
        <title>The Dendrobium catenatum Lindl. genome sequence provides insights into polysaccharide synthase, floral development and adaptive evolution.</title>
        <authorList>
            <person name="Zhang G.Q."/>
            <person name="Xu Q."/>
            <person name="Bian C."/>
            <person name="Tsai W.C."/>
            <person name="Yeh C.M."/>
            <person name="Liu K.W."/>
            <person name="Yoshida K."/>
            <person name="Zhang L.S."/>
            <person name="Chang S.B."/>
            <person name="Chen F."/>
            <person name="Shi Y."/>
            <person name="Su Y.Y."/>
            <person name="Zhang Y.Q."/>
            <person name="Chen L.J."/>
            <person name="Yin Y."/>
            <person name="Lin M."/>
            <person name="Huang H."/>
            <person name="Deng H."/>
            <person name="Wang Z.W."/>
            <person name="Zhu S.L."/>
            <person name="Zhao X."/>
            <person name="Deng C."/>
            <person name="Niu S.C."/>
            <person name="Huang J."/>
            <person name="Wang M."/>
            <person name="Liu G.H."/>
            <person name="Yang H.J."/>
            <person name="Xiao X.J."/>
            <person name="Hsiao Y.Y."/>
            <person name="Wu W.L."/>
            <person name="Chen Y.Y."/>
            <person name="Mitsuda N."/>
            <person name="Ohme-Takagi M."/>
            <person name="Luo Y.B."/>
            <person name="Van de Peer Y."/>
            <person name="Liu Z.J."/>
        </authorList>
    </citation>
    <scope>NUCLEOTIDE SEQUENCE [LARGE SCALE GENOMIC DNA]</scope>
    <source>
        <tissue evidence="4">The whole plant</tissue>
    </source>
</reference>
<sequence length="202" mass="22187">MEACPALYKQSPASSFKTAGLSPLTPLNHNFLSTIQKESFAMAKIQLFPLVVAAFCLLAGVTIATDVHFQVEGRVYCDNCRAGFVTNITEYIEGATVALECKHFQSDAVEHSIEAVSSAGGYYTISVPNDHEEEICYVKLLKSPRADCAEFVENREQARILLTENSGQANNLRYANSLGFLKDEALPVCAELLKAYSLDDDY</sequence>
<protein>
    <submittedName>
        <fullName evidence="4">Pollen-specific protein C13</fullName>
    </submittedName>
</protein>
<dbReference type="Proteomes" id="UP000233837">
    <property type="component" value="Unassembled WGS sequence"/>
</dbReference>
<accession>A0A2I0XIQ6</accession>
<proteinExistence type="inferred from homology"/>
<feature type="transmembrane region" description="Helical" evidence="3">
    <location>
        <begin position="47"/>
        <end position="69"/>
    </location>
</feature>
<dbReference type="AlphaFoldDB" id="A0A2I0XIQ6"/>
<dbReference type="PROSITE" id="PS00925">
    <property type="entry name" value="OLEEI"/>
    <property type="match status" value="1"/>
</dbReference>
<dbReference type="Pfam" id="PF01190">
    <property type="entry name" value="Pollen_Ole_e_1"/>
    <property type="match status" value="1"/>
</dbReference>
<keyword evidence="3" id="KW-0812">Transmembrane</keyword>
<evidence type="ECO:0000313" key="4">
    <source>
        <dbReference type="EMBL" id="PKU87791.1"/>
    </source>
</evidence>
<comment type="similarity">
    <text evidence="1">Belongs to the Ole e I family.</text>
</comment>
<dbReference type="PANTHER" id="PTHR31614:SF5">
    <property type="entry name" value="ALLERGEN-LIKE PROTEIN BRSN20"/>
    <property type="match status" value="1"/>
</dbReference>
<dbReference type="GO" id="GO:0005615">
    <property type="term" value="C:extracellular space"/>
    <property type="evidence" value="ECO:0007669"/>
    <property type="project" value="InterPro"/>
</dbReference>
<dbReference type="STRING" id="906689.A0A2I0XIQ6"/>
<keyword evidence="5" id="KW-1185">Reference proteome</keyword>
<keyword evidence="3" id="KW-1133">Transmembrane helix</keyword>
<name>A0A2I0XIQ6_9ASPA</name>
<keyword evidence="2" id="KW-1015">Disulfide bond</keyword>
<dbReference type="PANTHER" id="PTHR31614">
    <property type="entry name" value="PROTEIN DOWNSTREAM OF FLC-RELATED"/>
    <property type="match status" value="1"/>
</dbReference>